<dbReference type="Gene3D" id="2.40.170.20">
    <property type="entry name" value="TonB-dependent receptor, beta-barrel domain"/>
    <property type="match status" value="1"/>
</dbReference>
<evidence type="ECO:0000256" key="1">
    <source>
        <dbReference type="ARBA" id="ARBA00004571"/>
    </source>
</evidence>
<dbReference type="PROSITE" id="PS52016">
    <property type="entry name" value="TONB_DEPENDENT_REC_3"/>
    <property type="match status" value="1"/>
</dbReference>
<dbReference type="RefSeq" id="WP_171559395.1">
    <property type="nucleotide sequence ID" value="NZ_JABFCS010000001.1"/>
</dbReference>
<dbReference type="GO" id="GO:0009279">
    <property type="term" value="C:cell outer membrane"/>
    <property type="evidence" value="ECO:0007669"/>
    <property type="project" value="UniProtKB-SubCell"/>
</dbReference>
<feature type="domain" description="TonB-dependent receptor-like beta-barrel" evidence="17">
    <location>
        <begin position="269"/>
        <end position="667"/>
    </location>
</feature>
<dbReference type="AlphaFoldDB" id="A0A849KC22"/>
<protein>
    <submittedName>
        <fullName evidence="19">TonB-dependent receptor</fullName>
    </submittedName>
</protein>
<dbReference type="PANTHER" id="PTHR32552:SF68">
    <property type="entry name" value="FERRICHROME OUTER MEMBRANE TRANSPORTER_PHAGE RECEPTOR"/>
    <property type="match status" value="1"/>
</dbReference>
<gene>
    <name evidence="19" type="ORF">HK415_11840</name>
</gene>
<keyword evidence="20" id="KW-1185">Reference proteome</keyword>
<feature type="signal peptide" evidence="16">
    <location>
        <begin position="1"/>
        <end position="24"/>
    </location>
</feature>
<dbReference type="InterPro" id="IPR037066">
    <property type="entry name" value="Plug_dom_sf"/>
</dbReference>
<evidence type="ECO:0000256" key="9">
    <source>
        <dbReference type="ARBA" id="ARBA00023065"/>
    </source>
</evidence>
<comment type="subcellular location">
    <subcellularLocation>
        <location evidence="1 14">Cell outer membrane</location>
        <topology evidence="1 14">Multi-pass membrane protein</topology>
    </subcellularLocation>
</comment>
<evidence type="ECO:0000313" key="19">
    <source>
        <dbReference type="EMBL" id="NNU43697.1"/>
    </source>
</evidence>
<keyword evidence="10 15" id="KW-0798">TonB box</keyword>
<evidence type="ECO:0000259" key="17">
    <source>
        <dbReference type="Pfam" id="PF00593"/>
    </source>
</evidence>
<proteinExistence type="inferred from homology"/>
<keyword evidence="5" id="KW-0410">Iron transport</keyword>
<evidence type="ECO:0000256" key="2">
    <source>
        <dbReference type="ARBA" id="ARBA00009810"/>
    </source>
</evidence>
<accession>A0A849KC22</accession>
<dbReference type="Gene3D" id="2.170.130.10">
    <property type="entry name" value="TonB-dependent receptor, plug domain"/>
    <property type="match status" value="1"/>
</dbReference>
<dbReference type="EMBL" id="JABFCS010000001">
    <property type="protein sequence ID" value="NNU43697.1"/>
    <property type="molecule type" value="Genomic_DNA"/>
</dbReference>
<dbReference type="Pfam" id="PF00593">
    <property type="entry name" value="TonB_dep_Rec_b-barrel"/>
    <property type="match status" value="1"/>
</dbReference>
<reference evidence="19 20" key="2">
    <citation type="submission" date="2020-06" db="EMBL/GenBank/DDBJ databases">
        <title>Ramlibacter rhizophilus sp. nov., isolated from rhizosphere soil of national flower Mugunghwa from South Korea.</title>
        <authorList>
            <person name="Zheng-Fei Y."/>
            <person name="Huan T."/>
        </authorList>
    </citation>
    <scope>NUCLEOTIDE SEQUENCE [LARGE SCALE GENOMIC DNA]</scope>
    <source>
        <strain evidence="19 20">B156</strain>
    </source>
</reference>
<dbReference type="SUPFAM" id="SSF56935">
    <property type="entry name" value="Porins"/>
    <property type="match status" value="1"/>
</dbReference>
<comment type="caution">
    <text evidence="19">The sequence shown here is derived from an EMBL/GenBank/DDBJ whole genome shotgun (WGS) entry which is preliminary data.</text>
</comment>
<keyword evidence="3 14" id="KW-0813">Transport</keyword>
<evidence type="ECO:0000259" key="18">
    <source>
        <dbReference type="Pfam" id="PF07715"/>
    </source>
</evidence>
<sequence length="704" mass="76237">MNTRGPLQLAAVAAAVLAATQAHAQAADPPERTLRPVVVTPTPGVARDAFDTPASVDVVGGEALRNAQLQVNLSESLVRVPGVVALNRQNYAQDLQISIRGFGARSTFGVRGLRMFSDGIPATAPDGQGQVSHFDLSSADRVEVLRGPFSSLYGNSSGGVIALFTADGLPGLQAEAGAAFGSDGVRRQNLRFAGEQGAWNWNLSATNFETDGYRDHSAARRMGFNGKLKFKATADTRITLVANAVDMPDVQDPLGLTRAEYEANPRQASPAALQFNTRKSVDQQQVGAILEHRVDEVHAVKVTTWAGQRGTEQFQSIPVFVQTSPANVNTHPGGVIGLDRDYRGIDAQWIAKLRAGDHPVTLTAGVTADELKEHRQGFRNFVGTTLGVLGALRRNENNRVRSFDQYVQGTWDSDRLSVTAGVRHSVVKFESRDLFIATGNPDDSGSARYGATTPVLGAVYHLNESTNLYAAVGRGFETPTFNELSYRPDGSPGLNFALQPASSKQWELGVKTALRQNWRLNAALFQARTEDEIVVASNTGGRSTFRNAGETRRRGVEAALAGEWATGWSTHAALTWLDATYETAFSSVPAGSRIPGIPRVTAYAEVAYKHRPWGLETALEARHIGRIAVNDTNTDFAPAATVFNLRFSLAQKVDRWTFREFLRVDNLADRNYVGSVIVNEGNSRFFEPAPGRTWLLGVNAAYAF</sequence>
<keyword evidence="12 19" id="KW-0675">Receptor</keyword>
<name>A0A849KC22_9BURK</name>
<organism evidence="19 20">
    <name type="scientific">Ramlibacter montanisoli</name>
    <dbReference type="NCBI Taxonomy" id="2732512"/>
    <lineage>
        <taxon>Bacteria</taxon>
        <taxon>Pseudomonadati</taxon>
        <taxon>Pseudomonadota</taxon>
        <taxon>Betaproteobacteria</taxon>
        <taxon>Burkholderiales</taxon>
        <taxon>Comamonadaceae</taxon>
        <taxon>Ramlibacter</taxon>
    </lineage>
</organism>
<evidence type="ECO:0000256" key="8">
    <source>
        <dbReference type="ARBA" id="ARBA00023004"/>
    </source>
</evidence>
<evidence type="ECO:0000256" key="16">
    <source>
        <dbReference type="SAM" id="SignalP"/>
    </source>
</evidence>
<keyword evidence="8" id="KW-0408">Iron</keyword>
<dbReference type="InterPro" id="IPR000531">
    <property type="entry name" value="Beta-barrel_TonB"/>
</dbReference>
<dbReference type="Proteomes" id="UP000552954">
    <property type="component" value="Unassembled WGS sequence"/>
</dbReference>
<reference evidence="19 20" key="1">
    <citation type="submission" date="2020-05" db="EMBL/GenBank/DDBJ databases">
        <authorList>
            <person name="Khan S.A."/>
            <person name="Jeon C.O."/>
            <person name="Chun B.H."/>
        </authorList>
    </citation>
    <scope>NUCLEOTIDE SEQUENCE [LARGE SCALE GENOMIC DNA]</scope>
    <source>
        <strain evidence="19 20">B156</strain>
    </source>
</reference>
<evidence type="ECO:0000256" key="6">
    <source>
        <dbReference type="ARBA" id="ARBA00022692"/>
    </source>
</evidence>
<comment type="similarity">
    <text evidence="2 14 15">Belongs to the TonB-dependent receptor family.</text>
</comment>
<dbReference type="InterPro" id="IPR039426">
    <property type="entry name" value="TonB-dep_rcpt-like"/>
</dbReference>
<evidence type="ECO:0000256" key="7">
    <source>
        <dbReference type="ARBA" id="ARBA00022729"/>
    </source>
</evidence>
<keyword evidence="11 14" id="KW-0472">Membrane</keyword>
<keyword evidence="7 16" id="KW-0732">Signal</keyword>
<dbReference type="InterPro" id="IPR036942">
    <property type="entry name" value="Beta-barrel_TonB_sf"/>
</dbReference>
<evidence type="ECO:0000256" key="5">
    <source>
        <dbReference type="ARBA" id="ARBA00022496"/>
    </source>
</evidence>
<dbReference type="Pfam" id="PF07715">
    <property type="entry name" value="Plug"/>
    <property type="match status" value="1"/>
</dbReference>
<dbReference type="InterPro" id="IPR012910">
    <property type="entry name" value="Plug_dom"/>
</dbReference>
<dbReference type="CDD" id="cd01347">
    <property type="entry name" value="ligand_gated_channel"/>
    <property type="match status" value="1"/>
</dbReference>
<keyword evidence="4 14" id="KW-1134">Transmembrane beta strand</keyword>
<keyword evidence="9" id="KW-0406">Ion transport</keyword>
<evidence type="ECO:0000256" key="4">
    <source>
        <dbReference type="ARBA" id="ARBA00022452"/>
    </source>
</evidence>
<evidence type="ECO:0000256" key="11">
    <source>
        <dbReference type="ARBA" id="ARBA00023136"/>
    </source>
</evidence>
<evidence type="ECO:0000256" key="14">
    <source>
        <dbReference type="PROSITE-ProRule" id="PRU01360"/>
    </source>
</evidence>
<feature type="domain" description="TonB-dependent receptor plug" evidence="18">
    <location>
        <begin position="49"/>
        <end position="160"/>
    </location>
</feature>
<dbReference type="GO" id="GO:0015344">
    <property type="term" value="F:siderophore uptake transmembrane transporter activity"/>
    <property type="evidence" value="ECO:0007669"/>
    <property type="project" value="TreeGrafter"/>
</dbReference>
<dbReference type="PANTHER" id="PTHR32552">
    <property type="entry name" value="FERRICHROME IRON RECEPTOR-RELATED"/>
    <property type="match status" value="1"/>
</dbReference>
<evidence type="ECO:0000256" key="13">
    <source>
        <dbReference type="ARBA" id="ARBA00023237"/>
    </source>
</evidence>
<evidence type="ECO:0000256" key="15">
    <source>
        <dbReference type="RuleBase" id="RU003357"/>
    </source>
</evidence>
<evidence type="ECO:0000313" key="20">
    <source>
        <dbReference type="Proteomes" id="UP000552954"/>
    </source>
</evidence>
<keyword evidence="13 14" id="KW-0998">Cell outer membrane</keyword>
<feature type="chain" id="PRO_5033022643" evidence="16">
    <location>
        <begin position="25"/>
        <end position="704"/>
    </location>
</feature>
<evidence type="ECO:0000256" key="3">
    <source>
        <dbReference type="ARBA" id="ARBA00022448"/>
    </source>
</evidence>
<keyword evidence="6 14" id="KW-0812">Transmembrane</keyword>
<evidence type="ECO:0000256" key="12">
    <source>
        <dbReference type="ARBA" id="ARBA00023170"/>
    </source>
</evidence>
<evidence type="ECO:0000256" key="10">
    <source>
        <dbReference type="ARBA" id="ARBA00023077"/>
    </source>
</evidence>